<comment type="caution">
    <text evidence="2">The sequence shown here is derived from an EMBL/GenBank/DDBJ whole genome shotgun (WGS) entry which is preliminary data.</text>
</comment>
<dbReference type="Proteomes" id="UP000321085">
    <property type="component" value="Unassembled WGS sequence"/>
</dbReference>
<feature type="region of interest" description="Disordered" evidence="1">
    <location>
        <begin position="1"/>
        <end position="68"/>
    </location>
</feature>
<feature type="compositionally biased region" description="Basic and acidic residues" evidence="1">
    <location>
        <begin position="11"/>
        <end position="33"/>
    </location>
</feature>
<gene>
    <name evidence="2" type="ORF">MAE02_34970</name>
</gene>
<name>A0A512BV12_9HYPH</name>
<dbReference type="EMBL" id="BJYU01000048">
    <property type="protein sequence ID" value="GEO15801.1"/>
    <property type="molecule type" value="Genomic_DNA"/>
</dbReference>
<evidence type="ECO:0000313" key="3">
    <source>
        <dbReference type="Proteomes" id="UP000321085"/>
    </source>
</evidence>
<accession>A0A512BV12</accession>
<proteinExistence type="predicted"/>
<dbReference type="AlphaFoldDB" id="A0A512BV12"/>
<evidence type="ECO:0000313" key="2">
    <source>
        <dbReference type="EMBL" id="GEO15801.1"/>
    </source>
</evidence>
<evidence type="ECO:0000256" key="1">
    <source>
        <dbReference type="SAM" id="MobiDB-lite"/>
    </source>
</evidence>
<keyword evidence="3" id="KW-1185">Reference proteome</keyword>
<reference evidence="2 3" key="1">
    <citation type="submission" date="2019-07" db="EMBL/GenBank/DDBJ databases">
        <title>Whole genome shotgun sequence of Microvirga aerophila NBRC 106136.</title>
        <authorList>
            <person name="Hosoyama A."/>
            <person name="Uohara A."/>
            <person name="Ohji S."/>
            <person name="Ichikawa N."/>
        </authorList>
    </citation>
    <scope>NUCLEOTIDE SEQUENCE [LARGE SCALE GENOMIC DNA]</scope>
    <source>
        <strain evidence="2 3">NBRC 106136</strain>
    </source>
</reference>
<organism evidence="2 3">
    <name type="scientific">Microvirga aerophila</name>
    <dbReference type="NCBI Taxonomy" id="670291"/>
    <lineage>
        <taxon>Bacteria</taxon>
        <taxon>Pseudomonadati</taxon>
        <taxon>Pseudomonadota</taxon>
        <taxon>Alphaproteobacteria</taxon>
        <taxon>Hyphomicrobiales</taxon>
        <taxon>Methylobacteriaceae</taxon>
        <taxon>Microvirga</taxon>
    </lineage>
</organism>
<sequence>MLDIPGQAWRKRVEIGDGRPDHLGAAQELREGADVGGGGERLREGLRWDAAGDPLKSGQSPTQERRLD</sequence>
<protein>
    <submittedName>
        <fullName evidence="2">Uncharacterized protein</fullName>
    </submittedName>
</protein>